<dbReference type="Gene3D" id="1.10.1520.10">
    <property type="entry name" value="Ribonuclease III domain"/>
    <property type="match status" value="1"/>
</dbReference>
<dbReference type="OrthoDB" id="4091783at2759"/>
<reference evidence="2" key="1">
    <citation type="journal article" date="2018" name="Nat. Microbiol.">
        <title>Leveraging single-cell genomics to expand the fungal tree of life.</title>
        <authorList>
            <person name="Ahrendt S.R."/>
            <person name="Quandt C.A."/>
            <person name="Ciobanu D."/>
            <person name="Clum A."/>
            <person name="Salamov A."/>
            <person name="Andreopoulos B."/>
            <person name="Cheng J.F."/>
            <person name="Woyke T."/>
            <person name="Pelin A."/>
            <person name="Henrissat B."/>
            <person name="Reynolds N.K."/>
            <person name="Benny G.L."/>
            <person name="Smith M.E."/>
            <person name="James T.Y."/>
            <person name="Grigoriev I.V."/>
        </authorList>
    </citation>
    <scope>NUCLEOTIDE SEQUENCE [LARGE SCALE GENOMIC DNA]</scope>
    <source>
        <strain evidence="2">Baker2002</strain>
    </source>
</reference>
<dbReference type="GO" id="GO:0006396">
    <property type="term" value="P:RNA processing"/>
    <property type="evidence" value="ECO:0007669"/>
    <property type="project" value="InterPro"/>
</dbReference>
<proteinExistence type="predicted"/>
<evidence type="ECO:0000313" key="2">
    <source>
        <dbReference type="Proteomes" id="UP000268321"/>
    </source>
</evidence>
<dbReference type="AlphaFoldDB" id="A0A4P9ZC35"/>
<keyword evidence="2" id="KW-1185">Reference proteome</keyword>
<gene>
    <name evidence="1" type="ORF">METBISCDRAFT_16314</name>
</gene>
<evidence type="ECO:0000313" key="1">
    <source>
        <dbReference type="EMBL" id="RKP30424.1"/>
    </source>
</evidence>
<protein>
    <recommendedName>
        <fullName evidence="3">RNase III domain-containing protein</fullName>
    </recommendedName>
</protein>
<dbReference type="EMBL" id="ML004459">
    <property type="protein sequence ID" value="RKP30424.1"/>
    <property type="molecule type" value="Genomic_DNA"/>
</dbReference>
<dbReference type="InterPro" id="IPR036389">
    <property type="entry name" value="RNase_III_sf"/>
</dbReference>
<dbReference type="Proteomes" id="UP000268321">
    <property type="component" value="Unassembled WGS sequence"/>
</dbReference>
<accession>A0A4P9ZC35</accession>
<dbReference type="GO" id="GO:0004525">
    <property type="term" value="F:ribonuclease III activity"/>
    <property type="evidence" value="ECO:0007669"/>
    <property type="project" value="InterPro"/>
</dbReference>
<evidence type="ECO:0008006" key="3">
    <source>
        <dbReference type="Google" id="ProtNLM"/>
    </source>
</evidence>
<organism evidence="1 2">
    <name type="scientific">Metschnikowia bicuspidata</name>
    <dbReference type="NCBI Taxonomy" id="27322"/>
    <lineage>
        <taxon>Eukaryota</taxon>
        <taxon>Fungi</taxon>
        <taxon>Dikarya</taxon>
        <taxon>Ascomycota</taxon>
        <taxon>Saccharomycotina</taxon>
        <taxon>Pichiomycetes</taxon>
        <taxon>Metschnikowiaceae</taxon>
        <taxon>Metschnikowia</taxon>
    </lineage>
</organism>
<name>A0A4P9ZC35_9ASCO</name>
<sequence>MPALALNVSPEVIHSAWFRAYLSLLGIDNIRLYAYQKLGALSLTYGGGFLKQTVEQLTSFAKKDWIHKDELIYHVLANFDHHNFFSFTHDKKLFYVAVGLLSFVEHGQDNHVQALTHELVESYLSRGGTPLSVEAPSTLERRVLKAASEYYKSVKINYRSLYDPLANLRWVAIGDDAGITVPPLPQVLSKHLLARALLHKELYLALSLPEHQVHANLHSRGIPVNAETLKVIRHDLLFLDGLGDYLIAKEASAFLYKFRMLKPYSNDETFGRKTYHSLRRILGTNTLLSRLTLVYNLHTALEDPVVNNLLKKNYISHLHAGNYLYRKEIVCEEEFIADYFEQFVGALYLEKPTVAIAWLNDVFERILHLITDDYKIVIGKKSRPQVRYDYKAWSIDVIGRFI</sequence>